<dbReference type="NCBIfam" id="TIGR00229">
    <property type="entry name" value="sensory_box"/>
    <property type="match status" value="2"/>
</dbReference>
<dbReference type="Gene3D" id="3.30.450.20">
    <property type="entry name" value="PAS domain"/>
    <property type="match status" value="2"/>
</dbReference>
<dbReference type="CDD" id="cd00156">
    <property type="entry name" value="REC"/>
    <property type="match status" value="1"/>
</dbReference>
<dbReference type="InterPro" id="IPR003661">
    <property type="entry name" value="HisK_dim/P_dom"/>
</dbReference>
<dbReference type="InterPro" id="IPR011006">
    <property type="entry name" value="CheY-like_superfamily"/>
</dbReference>
<dbReference type="EMBL" id="JACNLK010000026">
    <property type="protein sequence ID" value="MBC8208024.1"/>
    <property type="molecule type" value="Genomic_DNA"/>
</dbReference>
<dbReference type="AlphaFoldDB" id="A0A8J6N9Z0"/>
<dbReference type="Pfam" id="PF02518">
    <property type="entry name" value="HATPase_c"/>
    <property type="match status" value="1"/>
</dbReference>
<dbReference type="InterPro" id="IPR001789">
    <property type="entry name" value="Sig_transdc_resp-reg_receiver"/>
</dbReference>
<dbReference type="PROSITE" id="PS50112">
    <property type="entry name" value="PAS"/>
    <property type="match status" value="1"/>
</dbReference>
<evidence type="ECO:0000256" key="3">
    <source>
        <dbReference type="ARBA" id="ARBA00022553"/>
    </source>
</evidence>
<accession>A0A8J6N9Z0</accession>
<dbReference type="EC" id="2.7.13.3" evidence="2"/>
<dbReference type="Gene3D" id="1.10.287.130">
    <property type="match status" value="1"/>
</dbReference>
<evidence type="ECO:0000259" key="6">
    <source>
        <dbReference type="PROSITE" id="PS50110"/>
    </source>
</evidence>
<dbReference type="PROSITE" id="PS50110">
    <property type="entry name" value="RESPONSE_REGULATORY"/>
    <property type="match status" value="2"/>
</dbReference>
<dbReference type="InterPro" id="IPR004358">
    <property type="entry name" value="Sig_transdc_His_kin-like_C"/>
</dbReference>
<dbReference type="PANTHER" id="PTHR43547:SF2">
    <property type="entry name" value="HYBRID SIGNAL TRANSDUCTION HISTIDINE KINASE C"/>
    <property type="match status" value="1"/>
</dbReference>
<feature type="domain" description="Response regulatory" evidence="6">
    <location>
        <begin position="502"/>
        <end position="618"/>
    </location>
</feature>
<dbReference type="SMART" id="SM00448">
    <property type="entry name" value="REC"/>
    <property type="match status" value="2"/>
</dbReference>
<reference evidence="8 9" key="1">
    <citation type="submission" date="2020-08" db="EMBL/GenBank/DDBJ databases">
        <title>Bridging the membrane lipid divide: bacteria of the FCB group superphylum have the potential to synthesize archaeal ether lipids.</title>
        <authorList>
            <person name="Villanueva L."/>
            <person name="Von Meijenfeldt F.A.B."/>
            <person name="Westbye A.B."/>
            <person name="Yadav S."/>
            <person name="Hopmans E.C."/>
            <person name="Dutilh B.E."/>
            <person name="Sinninghe Damste J.S."/>
        </authorList>
    </citation>
    <scope>NUCLEOTIDE SEQUENCE [LARGE SCALE GENOMIC DNA]</scope>
    <source>
        <strain evidence="8">NIOZ-UU81</strain>
    </source>
</reference>
<dbReference type="Proteomes" id="UP000599024">
    <property type="component" value="Unassembled WGS sequence"/>
</dbReference>
<name>A0A8J6N9Z0_9BACT</name>
<organism evidence="8 9">
    <name type="scientific">Candidatus Desulfatifera sulfidica</name>
    <dbReference type="NCBI Taxonomy" id="2841691"/>
    <lineage>
        <taxon>Bacteria</taxon>
        <taxon>Pseudomonadati</taxon>
        <taxon>Thermodesulfobacteriota</taxon>
        <taxon>Desulfobulbia</taxon>
        <taxon>Desulfobulbales</taxon>
        <taxon>Desulfobulbaceae</taxon>
        <taxon>Candidatus Desulfatifera</taxon>
    </lineage>
</organism>
<gene>
    <name evidence="8" type="ORF">H8E79_02505</name>
</gene>
<evidence type="ECO:0000256" key="1">
    <source>
        <dbReference type="ARBA" id="ARBA00000085"/>
    </source>
</evidence>
<dbReference type="InterPro" id="IPR035965">
    <property type="entry name" value="PAS-like_dom_sf"/>
</dbReference>
<dbReference type="GO" id="GO:0000155">
    <property type="term" value="F:phosphorelay sensor kinase activity"/>
    <property type="evidence" value="ECO:0007669"/>
    <property type="project" value="InterPro"/>
</dbReference>
<dbReference type="InterPro" id="IPR036097">
    <property type="entry name" value="HisK_dim/P_sf"/>
</dbReference>
<protein>
    <recommendedName>
        <fullName evidence="2">histidine kinase</fullName>
        <ecNumber evidence="2">2.7.13.3</ecNumber>
    </recommendedName>
</protein>
<dbReference type="Gene3D" id="3.40.50.2300">
    <property type="match status" value="2"/>
</dbReference>
<dbReference type="SUPFAM" id="SSF55874">
    <property type="entry name" value="ATPase domain of HSP90 chaperone/DNA topoisomerase II/histidine kinase"/>
    <property type="match status" value="1"/>
</dbReference>
<keyword evidence="3 4" id="KW-0597">Phosphoprotein</keyword>
<dbReference type="SUPFAM" id="SSF47384">
    <property type="entry name" value="Homodimeric domain of signal transducing histidine kinase"/>
    <property type="match status" value="1"/>
</dbReference>
<dbReference type="InterPro" id="IPR036890">
    <property type="entry name" value="HATPase_C_sf"/>
</dbReference>
<dbReference type="SUPFAM" id="SSF55785">
    <property type="entry name" value="PYP-like sensor domain (PAS domain)"/>
    <property type="match status" value="1"/>
</dbReference>
<evidence type="ECO:0000313" key="9">
    <source>
        <dbReference type="Proteomes" id="UP000599024"/>
    </source>
</evidence>
<feature type="domain" description="Response regulatory" evidence="6">
    <location>
        <begin position="5"/>
        <end position="122"/>
    </location>
</feature>
<dbReference type="InterPro" id="IPR005467">
    <property type="entry name" value="His_kinase_dom"/>
</dbReference>
<feature type="modified residue" description="4-aspartylphosphate" evidence="4">
    <location>
        <position position="553"/>
    </location>
</feature>
<proteinExistence type="predicted"/>
<comment type="caution">
    <text evidence="8">The sequence shown here is derived from an EMBL/GenBank/DDBJ whole genome shotgun (WGS) entry which is preliminary data.</text>
</comment>
<dbReference type="CDD" id="cd00130">
    <property type="entry name" value="PAS"/>
    <property type="match status" value="1"/>
</dbReference>
<dbReference type="PANTHER" id="PTHR43547">
    <property type="entry name" value="TWO-COMPONENT HISTIDINE KINASE"/>
    <property type="match status" value="1"/>
</dbReference>
<dbReference type="SUPFAM" id="SSF52172">
    <property type="entry name" value="CheY-like"/>
    <property type="match status" value="2"/>
</dbReference>
<dbReference type="PRINTS" id="PR00344">
    <property type="entry name" value="BCTRLSENSOR"/>
</dbReference>
<dbReference type="Pfam" id="PF00072">
    <property type="entry name" value="Response_reg"/>
    <property type="match status" value="2"/>
</dbReference>
<comment type="catalytic activity">
    <reaction evidence="1">
        <text>ATP + protein L-histidine = ADP + protein N-phospho-L-histidine.</text>
        <dbReference type="EC" id="2.7.13.3"/>
    </reaction>
</comment>
<feature type="domain" description="Histidine kinase" evidence="5">
    <location>
        <begin position="257"/>
        <end position="482"/>
    </location>
</feature>
<dbReference type="Pfam" id="PF13426">
    <property type="entry name" value="PAS_9"/>
    <property type="match status" value="1"/>
</dbReference>
<dbReference type="PROSITE" id="PS50109">
    <property type="entry name" value="HIS_KIN"/>
    <property type="match status" value="1"/>
</dbReference>
<evidence type="ECO:0000256" key="4">
    <source>
        <dbReference type="PROSITE-ProRule" id="PRU00169"/>
    </source>
</evidence>
<feature type="modified residue" description="4-aspartylphosphate" evidence="4">
    <location>
        <position position="54"/>
    </location>
</feature>
<evidence type="ECO:0000259" key="5">
    <source>
        <dbReference type="PROSITE" id="PS50109"/>
    </source>
</evidence>
<dbReference type="SMART" id="SM00091">
    <property type="entry name" value="PAS"/>
    <property type="match status" value="1"/>
</dbReference>
<evidence type="ECO:0000313" key="8">
    <source>
        <dbReference type="EMBL" id="MBC8208024.1"/>
    </source>
</evidence>
<dbReference type="InterPro" id="IPR003594">
    <property type="entry name" value="HATPase_dom"/>
</dbReference>
<evidence type="ECO:0000259" key="7">
    <source>
        <dbReference type="PROSITE" id="PS50112"/>
    </source>
</evidence>
<dbReference type="CDD" id="cd00082">
    <property type="entry name" value="HisKA"/>
    <property type="match status" value="1"/>
</dbReference>
<sequence length="624" mass="69353">MAWPKILIVDDRIENLVSLETLLADLPTQTVRATSGNEALALTLEHDFALVLLDVQMPGMDGFEVARLLHESSNTRHLPIIFISAVYSGDVFQIKGVESGAVDFIEKPIIPELLRGKVRLFLELHEYRQQMIDLSTREIVSQISDGMLIVNHNAEILLANPAAEKILGKEASQLLGSHFDTTPIPKKLQEISIPTASGEKLSVELNVASMKWSGEDVYIISMRDITERKKAEEQHLNLETQLRQKHKMEALGYMAGGMAHNFNNNLSIILGNIELSLMILPPDSEVIPLLRNTITAINRSSDLILKIVSYSRKQVQQKAPMQLTTIIDETIDLLRSTLPSTITLQKITSPECDSTFIDADASQIQEALINLCNNAIQAMNEKGELKILLESVDLQQQDIPAQYDCPPGHYAKLSVQDSGSGISPEILDKIFDPFFSTKEEHEGAGMGLATVQGMVAQHGGVITVNSILDQGTVFNLYFPIIEEPHREEPTPENTTLPRGTEHILFVDDDKMLACLGEKLLTKMGYQVSTMTESTEALKRFADNAEQFNLVITDQTMPQLSGKELIQKIKKIRPDIPTILCTGYSSQINKEDAQELGINAFMMKPLDLPNLAQTVRRVLNGEKNE</sequence>
<dbReference type="InterPro" id="IPR000014">
    <property type="entry name" value="PAS"/>
</dbReference>
<dbReference type="Gene3D" id="3.30.565.10">
    <property type="entry name" value="Histidine kinase-like ATPase, C-terminal domain"/>
    <property type="match status" value="1"/>
</dbReference>
<evidence type="ECO:0000256" key="2">
    <source>
        <dbReference type="ARBA" id="ARBA00012438"/>
    </source>
</evidence>
<dbReference type="SMART" id="SM00387">
    <property type="entry name" value="HATPase_c"/>
    <property type="match status" value="1"/>
</dbReference>
<feature type="domain" description="PAS" evidence="7">
    <location>
        <begin position="137"/>
        <end position="176"/>
    </location>
</feature>